<dbReference type="PANTHER" id="PTHR30348:SF13">
    <property type="entry name" value="UPF0759 PROTEIN YUNF"/>
    <property type="match status" value="1"/>
</dbReference>
<gene>
    <name evidence="1" type="ORF">MECH1_V1_1540</name>
</gene>
<sequence length="297" mass="33846">MAAILIGTASWADRSLIDSGLFYPPSVKAADERLRYYATQFPLVEVDSSYYALPAARNAALWAARTPDGFVFDVKAFRLFTQHQTPPSALPKDIRDALEPIQKNNLYYRDLPEELLEVLWARFRSALEPLRAAGKLGVVLFQFPPWFVYRPSHLDHLLLCQRMLADYPIAVEFRHGSWFEPRRRAGVLDFERRHGLVHVVADEPQGFPASIPAIWEATAAVAVIRLHGRNRATWDRKGLVSSAERFNYLYSDAELAALASPIRTLAQKVREVHVLFNNNFSNYAQQNARRLQELVQA</sequence>
<accession>A0ABP1C7Q1</accession>
<evidence type="ECO:0000313" key="1">
    <source>
        <dbReference type="EMBL" id="CAL1240316.1"/>
    </source>
</evidence>
<dbReference type="Proteomes" id="UP001497493">
    <property type="component" value="Chromosome"/>
</dbReference>
<dbReference type="InterPro" id="IPR036520">
    <property type="entry name" value="UPF0759_sf"/>
</dbReference>
<keyword evidence="2" id="KW-1185">Reference proteome</keyword>
<dbReference type="EMBL" id="OZ026884">
    <property type="protein sequence ID" value="CAL1240316.1"/>
    <property type="molecule type" value="Genomic_DNA"/>
</dbReference>
<dbReference type="PANTHER" id="PTHR30348">
    <property type="entry name" value="UNCHARACTERIZED PROTEIN YECE"/>
    <property type="match status" value="1"/>
</dbReference>
<proteinExistence type="predicted"/>
<dbReference type="RefSeq" id="WP_348759804.1">
    <property type="nucleotide sequence ID" value="NZ_OZ026884.1"/>
</dbReference>
<dbReference type="Gene3D" id="3.20.20.410">
    <property type="entry name" value="Protein of unknown function UPF0759"/>
    <property type="match status" value="1"/>
</dbReference>
<dbReference type="InterPro" id="IPR002763">
    <property type="entry name" value="DUF72"/>
</dbReference>
<reference evidence="1 2" key="1">
    <citation type="submission" date="2024-04" db="EMBL/GenBank/DDBJ databases">
        <authorList>
            <person name="Cremers G."/>
        </authorList>
    </citation>
    <scope>NUCLEOTIDE SEQUENCE [LARGE SCALE GENOMIC DNA]</scope>
    <source>
        <strain evidence="1">MeCH1-AG</strain>
    </source>
</reference>
<evidence type="ECO:0000313" key="2">
    <source>
        <dbReference type="Proteomes" id="UP001497493"/>
    </source>
</evidence>
<dbReference type="Pfam" id="PF01904">
    <property type="entry name" value="DUF72"/>
    <property type="match status" value="1"/>
</dbReference>
<dbReference type="SUPFAM" id="SSF117396">
    <property type="entry name" value="TM1631-like"/>
    <property type="match status" value="1"/>
</dbReference>
<name>A0ABP1C7Q1_9GAMM</name>
<organism evidence="1 2">
    <name type="scientific">Candidatus Methylocalor cossyra</name>
    <dbReference type="NCBI Taxonomy" id="3108543"/>
    <lineage>
        <taxon>Bacteria</taxon>
        <taxon>Pseudomonadati</taxon>
        <taxon>Pseudomonadota</taxon>
        <taxon>Gammaproteobacteria</taxon>
        <taxon>Methylococcales</taxon>
        <taxon>Methylococcaceae</taxon>
        <taxon>Candidatus Methylocalor</taxon>
    </lineage>
</organism>
<protein>
    <submittedName>
        <fullName evidence="1">DUF72 domain-containing protein</fullName>
    </submittedName>
</protein>